<feature type="transmembrane region" description="Helical" evidence="5">
    <location>
        <begin position="90"/>
        <end position="108"/>
    </location>
</feature>
<dbReference type="EMBL" id="JBHTLQ010000021">
    <property type="protein sequence ID" value="MFD1191112.1"/>
    <property type="molecule type" value="Genomic_DNA"/>
</dbReference>
<gene>
    <name evidence="5" type="primary">yciB</name>
    <name evidence="6" type="ORF">ACFQ27_11020</name>
</gene>
<sequence>MTLSPKHRKWITAFVDYGWPFAFLITLLVTHDMMKATWGMVAGAAVALAVGLIVERRIAPLPLAAGGLSLILGGLALYTHDPRFIKIRPTVSGVAFGGFLIIGVMMGKNPLKAILSMAFQMSDEGWRKLAWRYGVFFLATAVVNEIVWRTQSDVTWALFKFPGLSIIHVLFGFSQVPLMMKYAHVSEPPPVPPVE</sequence>
<dbReference type="Proteomes" id="UP001597216">
    <property type="component" value="Unassembled WGS sequence"/>
</dbReference>
<evidence type="ECO:0000256" key="2">
    <source>
        <dbReference type="ARBA" id="ARBA00022692"/>
    </source>
</evidence>
<evidence type="ECO:0000256" key="5">
    <source>
        <dbReference type="HAMAP-Rule" id="MF_00189"/>
    </source>
</evidence>
<dbReference type="RefSeq" id="WP_374348596.1">
    <property type="nucleotide sequence ID" value="NZ_JBHTLQ010000021.1"/>
</dbReference>
<dbReference type="HAMAP" id="MF_00189">
    <property type="entry name" value="YciB"/>
    <property type="match status" value="1"/>
</dbReference>
<keyword evidence="4 5" id="KW-0472">Membrane</keyword>
<name>A0ABW3T510_9CAUL</name>
<evidence type="ECO:0000256" key="3">
    <source>
        <dbReference type="ARBA" id="ARBA00022989"/>
    </source>
</evidence>
<comment type="subcellular location">
    <subcellularLocation>
        <location evidence="5">Cell inner membrane</location>
        <topology evidence="5">Multi-pass membrane protein</topology>
    </subcellularLocation>
</comment>
<comment type="similarity">
    <text evidence="5">Belongs to the YciB family.</text>
</comment>
<keyword evidence="1 5" id="KW-1003">Cell membrane</keyword>
<feature type="transmembrane region" description="Helical" evidence="5">
    <location>
        <begin position="154"/>
        <end position="173"/>
    </location>
</feature>
<keyword evidence="7" id="KW-1185">Reference proteome</keyword>
<evidence type="ECO:0000313" key="6">
    <source>
        <dbReference type="EMBL" id="MFD1191112.1"/>
    </source>
</evidence>
<organism evidence="6 7">
    <name type="scientific">Phenylobacterium conjunctum</name>
    <dbReference type="NCBI Taxonomy" id="1298959"/>
    <lineage>
        <taxon>Bacteria</taxon>
        <taxon>Pseudomonadati</taxon>
        <taxon>Pseudomonadota</taxon>
        <taxon>Alphaproteobacteria</taxon>
        <taxon>Caulobacterales</taxon>
        <taxon>Caulobacteraceae</taxon>
        <taxon>Phenylobacterium</taxon>
    </lineage>
</organism>
<feature type="transmembrane region" description="Helical" evidence="5">
    <location>
        <begin position="129"/>
        <end position="148"/>
    </location>
</feature>
<feature type="transmembrane region" description="Helical" evidence="5">
    <location>
        <begin position="36"/>
        <end position="54"/>
    </location>
</feature>
<feature type="transmembrane region" description="Helical" evidence="5">
    <location>
        <begin position="12"/>
        <end position="30"/>
    </location>
</feature>
<keyword evidence="2 5" id="KW-0812">Transmembrane</keyword>
<dbReference type="InterPro" id="IPR006008">
    <property type="entry name" value="YciB"/>
</dbReference>
<evidence type="ECO:0000313" key="7">
    <source>
        <dbReference type="Proteomes" id="UP001597216"/>
    </source>
</evidence>
<keyword evidence="3 5" id="KW-1133">Transmembrane helix</keyword>
<keyword evidence="5" id="KW-0997">Cell inner membrane</keyword>
<evidence type="ECO:0000256" key="1">
    <source>
        <dbReference type="ARBA" id="ARBA00022475"/>
    </source>
</evidence>
<evidence type="ECO:0000256" key="4">
    <source>
        <dbReference type="ARBA" id="ARBA00023136"/>
    </source>
</evidence>
<comment type="caution">
    <text evidence="6">The sequence shown here is derived from an EMBL/GenBank/DDBJ whole genome shotgun (WGS) entry which is preliminary data.</text>
</comment>
<reference evidence="7" key="1">
    <citation type="journal article" date="2019" name="Int. J. Syst. Evol. Microbiol.">
        <title>The Global Catalogue of Microorganisms (GCM) 10K type strain sequencing project: providing services to taxonomists for standard genome sequencing and annotation.</title>
        <authorList>
            <consortium name="The Broad Institute Genomics Platform"/>
            <consortium name="The Broad Institute Genome Sequencing Center for Infectious Disease"/>
            <person name="Wu L."/>
            <person name="Ma J."/>
        </authorList>
    </citation>
    <scope>NUCLEOTIDE SEQUENCE [LARGE SCALE GENOMIC DNA]</scope>
    <source>
        <strain evidence="7">CCUG 55074</strain>
    </source>
</reference>
<proteinExistence type="inferred from homology"/>
<feature type="transmembrane region" description="Helical" evidence="5">
    <location>
        <begin position="61"/>
        <end position="78"/>
    </location>
</feature>
<dbReference type="PANTHER" id="PTHR36917">
    <property type="entry name" value="INTRACELLULAR SEPTATION PROTEIN A-RELATED"/>
    <property type="match status" value="1"/>
</dbReference>
<protein>
    <recommendedName>
        <fullName evidence="5">Inner membrane-spanning protein YciB</fullName>
    </recommendedName>
</protein>
<dbReference type="PANTHER" id="PTHR36917:SF1">
    <property type="entry name" value="INNER MEMBRANE-SPANNING PROTEIN YCIB"/>
    <property type="match status" value="1"/>
</dbReference>
<dbReference type="Pfam" id="PF04279">
    <property type="entry name" value="IspA"/>
    <property type="match status" value="1"/>
</dbReference>
<accession>A0ABW3T510</accession>
<comment type="function">
    <text evidence="5">Plays a role in cell envelope biogenesis, maintenance of cell envelope integrity and membrane homeostasis.</text>
</comment>